<accession>A0A518BGB6</accession>
<gene>
    <name evidence="3" type="ORF">Pla133_10900</name>
</gene>
<dbReference type="EMBL" id="CP036287">
    <property type="protein sequence ID" value="QDU66024.1"/>
    <property type="molecule type" value="Genomic_DNA"/>
</dbReference>
<dbReference type="KEGG" id="pbap:Pla133_10900"/>
<dbReference type="InterPro" id="IPR011009">
    <property type="entry name" value="Kinase-like_dom_sf"/>
</dbReference>
<dbReference type="PANTHER" id="PTHR21310:SF42">
    <property type="entry name" value="BIFUNCTIONAL AAC_APH"/>
    <property type="match status" value="1"/>
</dbReference>
<evidence type="ECO:0000256" key="1">
    <source>
        <dbReference type="SAM" id="MobiDB-lite"/>
    </source>
</evidence>
<evidence type="ECO:0000313" key="4">
    <source>
        <dbReference type="Proteomes" id="UP000316921"/>
    </source>
</evidence>
<keyword evidence="3" id="KW-0808">Transferase</keyword>
<sequence length="330" mass="35390">MTDPWIAEVDVDVRLARALIDEQFPDLADWPLTLLGSGWDNTVFALGPKWVFRFPRRQLAVGLLESERRCLPQMSRLLPLAVPVPLFIGAAGPRFPWPFLGLEFVAGITACRAALGPTERRAAAEPLAHFLAALHAIPADRAATWGAPADNVRRLDVPYRATQATEALAAATGLVEARVAQVLPAVIADAPPTWRPRERSLCHGDLYARHLLVDDGLRPCGVIDWGDLHRGDGTVDLALAHGFLPPDAHPVFRRAYGAIDEASWKVARLRATVTNLNALRYAADVGDAALVAEASWALANIVAAFSAADSGAADRRRSGPTAGGPSAPRS</sequence>
<name>A0A518BGB6_9BACT</name>
<dbReference type="InterPro" id="IPR051678">
    <property type="entry name" value="AGP_Transferase"/>
</dbReference>
<reference evidence="3 4" key="1">
    <citation type="submission" date="2019-02" db="EMBL/GenBank/DDBJ databases">
        <title>Deep-cultivation of Planctomycetes and their phenomic and genomic characterization uncovers novel biology.</title>
        <authorList>
            <person name="Wiegand S."/>
            <person name="Jogler M."/>
            <person name="Boedeker C."/>
            <person name="Pinto D."/>
            <person name="Vollmers J."/>
            <person name="Rivas-Marin E."/>
            <person name="Kohn T."/>
            <person name="Peeters S.H."/>
            <person name="Heuer A."/>
            <person name="Rast P."/>
            <person name="Oberbeckmann S."/>
            <person name="Bunk B."/>
            <person name="Jeske O."/>
            <person name="Meyerdierks A."/>
            <person name="Storesund J.E."/>
            <person name="Kallscheuer N."/>
            <person name="Luecker S."/>
            <person name="Lage O.M."/>
            <person name="Pohl T."/>
            <person name="Merkel B.J."/>
            <person name="Hornburger P."/>
            <person name="Mueller R.-W."/>
            <person name="Bruemmer F."/>
            <person name="Labrenz M."/>
            <person name="Spormann A.M."/>
            <person name="Op den Camp H."/>
            <person name="Overmann J."/>
            <person name="Amann R."/>
            <person name="Jetten M.S.M."/>
            <person name="Mascher T."/>
            <person name="Medema M.H."/>
            <person name="Devos D.P."/>
            <person name="Kaster A.-K."/>
            <person name="Ovreas L."/>
            <person name="Rohde M."/>
            <person name="Galperin M.Y."/>
            <person name="Jogler C."/>
        </authorList>
    </citation>
    <scope>NUCLEOTIDE SEQUENCE [LARGE SCALE GENOMIC DNA]</scope>
    <source>
        <strain evidence="3 4">Pla133</strain>
    </source>
</reference>
<feature type="region of interest" description="Disordered" evidence="1">
    <location>
        <begin position="309"/>
        <end position="330"/>
    </location>
</feature>
<dbReference type="RefSeq" id="WP_145063202.1">
    <property type="nucleotide sequence ID" value="NZ_CP036287.1"/>
</dbReference>
<feature type="domain" description="Aminoglycoside phosphotransferase" evidence="2">
    <location>
        <begin position="33"/>
        <end position="268"/>
    </location>
</feature>
<dbReference type="PANTHER" id="PTHR21310">
    <property type="entry name" value="AMINOGLYCOSIDE PHOSPHOTRANSFERASE-RELATED-RELATED"/>
    <property type="match status" value="1"/>
</dbReference>
<dbReference type="Pfam" id="PF01636">
    <property type="entry name" value="APH"/>
    <property type="match status" value="1"/>
</dbReference>
<dbReference type="Gene3D" id="3.90.1200.10">
    <property type="match status" value="1"/>
</dbReference>
<dbReference type="SUPFAM" id="SSF56112">
    <property type="entry name" value="Protein kinase-like (PK-like)"/>
    <property type="match status" value="1"/>
</dbReference>
<dbReference type="AlphaFoldDB" id="A0A518BGB6"/>
<dbReference type="Gene3D" id="3.30.200.20">
    <property type="entry name" value="Phosphorylase Kinase, domain 1"/>
    <property type="match status" value="1"/>
</dbReference>
<evidence type="ECO:0000259" key="2">
    <source>
        <dbReference type="Pfam" id="PF01636"/>
    </source>
</evidence>
<dbReference type="GO" id="GO:0016740">
    <property type="term" value="F:transferase activity"/>
    <property type="evidence" value="ECO:0007669"/>
    <property type="project" value="UniProtKB-KW"/>
</dbReference>
<protein>
    <submittedName>
        <fullName evidence="3">Phosphotransferase enzyme family protein</fullName>
    </submittedName>
</protein>
<proteinExistence type="predicted"/>
<dbReference type="InterPro" id="IPR002575">
    <property type="entry name" value="Aminoglycoside_PTrfase"/>
</dbReference>
<organism evidence="3 4">
    <name type="scientific">Engelhardtia mirabilis</name>
    <dbReference type="NCBI Taxonomy" id="2528011"/>
    <lineage>
        <taxon>Bacteria</taxon>
        <taxon>Pseudomonadati</taxon>
        <taxon>Planctomycetota</taxon>
        <taxon>Planctomycetia</taxon>
        <taxon>Planctomycetia incertae sedis</taxon>
        <taxon>Engelhardtia</taxon>
    </lineage>
</organism>
<keyword evidence="4" id="KW-1185">Reference proteome</keyword>
<dbReference type="Proteomes" id="UP000316921">
    <property type="component" value="Chromosome"/>
</dbReference>
<evidence type="ECO:0000313" key="3">
    <source>
        <dbReference type="EMBL" id="QDU66024.1"/>
    </source>
</evidence>